<gene>
    <name evidence="3" type="ORF">NUH88_18690</name>
</gene>
<keyword evidence="4" id="KW-1185">Reference proteome</keyword>
<dbReference type="KEGG" id="naci:NUH88_18690"/>
<dbReference type="CDD" id="cd03789">
    <property type="entry name" value="GT9_LPS_heptosyltransferase"/>
    <property type="match status" value="1"/>
</dbReference>
<evidence type="ECO:0000256" key="2">
    <source>
        <dbReference type="ARBA" id="ARBA00022679"/>
    </source>
</evidence>
<reference evidence="3" key="1">
    <citation type="submission" date="2022-08" db="EMBL/GenBank/DDBJ databases">
        <title>Nisaea acidiphila sp. nov., isolated from a marine algal debris and emended description of the genus Nisaea Urios et al. 2008.</title>
        <authorList>
            <person name="Kwon K."/>
        </authorList>
    </citation>
    <scope>NUCLEOTIDE SEQUENCE</scope>
    <source>
        <strain evidence="3">MEBiC11861</strain>
    </source>
</reference>
<dbReference type="PANTHER" id="PTHR30160">
    <property type="entry name" value="TETRAACYLDISACCHARIDE 4'-KINASE-RELATED"/>
    <property type="match status" value="1"/>
</dbReference>
<protein>
    <submittedName>
        <fullName evidence="3">Glycosyltransferase family 9 protein</fullName>
    </submittedName>
</protein>
<evidence type="ECO:0000313" key="4">
    <source>
        <dbReference type="Proteomes" id="UP001060336"/>
    </source>
</evidence>
<organism evidence="3 4">
    <name type="scientific">Nisaea acidiphila</name>
    <dbReference type="NCBI Taxonomy" id="1862145"/>
    <lineage>
        <taxon>Bacteria</taxon>
        <taxon>Pseudomonadati</taxon>
        <taxon>Pseudomonadota</taxon>
        <taxon>Alphaproteobacteria</taxon>
        <taxon>Rhodospirillales</taxon>
        <taxon>Thalassobaculaceae</taxon>
        <taxon>Nisaea</taxon>
    </lineage>
</organism>
<dbReference type="GO" id="GO:0009244">
    <property type="term" value="P:lipopolysaccharide core region biosynthetic process"/>
    <property type="evidence" value="ECO:0007669"/>
    <property type="project" value="TreeGrafter"/>
</dbReference>
<dbReference type="InterPro" id="IPR051199">
    <property type="entry name" value="LPS_LOS_Heptosyltrfase"/>
</dbReference>
<dbReference type="GO" id="GO:0008713">
    <property type="term" value="F:ADP-heptose-lipopolysaccharide heptosyltransferase activity"/>
    <property type="evidence" value="ECO:0007669"/>
    <property type="project" value="TreeGrafter"/>
</dbReference>
<dbReference type="InterPro" id="IPR002201">
    <property type="entry name" value="Glyco_trans_9"/>
</dbReference>
<dbReference type="RefSeq" id="WP_257768057.1">
    <property type="nucleotide sequence ID" value="NZ_CP102480.1"/>
</dbReference>
<dbReference type="Proteomes" id="UP001060336">
    <property type="component" value="Chromosome"/>
</dbReference>
<dbReference type="SUPFAM" id="SSF53756">
    <property type="entry name" value="UDP-Glycosyltransferase/glycogen phosphorylase"/>
    <property type="match status" value="1"/>
</dbReference>
<accession>A0A9J7APU0</accession>
<sequence>MEAKTAGTDAHPIGGTLVIQPLPGIGDVIWHLPHLKSIAAQTKEKSIILLTKRRSQADALFEESDFVREVLWLDEKRHRGALGGWHLGNALRPYEFDTVWILHSSPRYGLAAWRGGIAERIGYGIGWQDAFLTTQHALPREAKGLSAIEKANRLLINHSVPKIESAPGLEIPARFAEAAHAEISALPRPWVSLILGASESFKQWGVENFGALAERLHRETGGTLILLGGKAEADMAARIRSRFSSPGWIRTVVDRPLMEAAAFAAASDVAVGNDTGLLNIAAATGTESVGLFGGSMPLAEDPRIDPILPPGEVRYGTDRMADIPVETVVSAVRSGLSGE</sequence>
<dbReference type="Pfam" id="PF01075">
    <property type="entry name" value="Glyco_transf_9"/>
    <property type="match status" value="1"/>
</dbReference>
<name>A0A9J7APU0_9PROT</name>
<proteinExistence type="predicted"/>
<keyword evidence="1" id="KW-0328">Glycosyltransferase</keyword>
<evidence type="ECO:0000256" key="1">
    <source>
        <dbReference type="ARBA" id="ARBA00022676"/>
    </source>
</evidence>
<keyword evidence="2" id="KW-0808">Transferase</keyword>
<dbReference type="Gene3D" id="3.40.50.2000">
    <property type="entry name" value="Glycogen Phosphorylase B"/>
    <property type="match status" value="2"/>
</dbReference>
<dbReference type="GO" id="GO:0005829">
    <property type="term" value="C:cytosol"/>
    <property type="evidence" value="ECO:0007669"/>
    <property type="project" value="TreeGrafter"/>
</dbReference>
<dbReference type="EMBL" id="CP102480">
    <property type="protein sequence ID" value="UUX49416.1"/>
    <property type="molecule type" value="Genomic_DNA"/>
</dbReference>
<evidence type="ECO:0000313" key="3">
    <source>
        <dbReference type="EMBL" id="UUX49416.1"/>
    </source>
</evidence>
<dbReference type="AlphaFoldDB" id="A0A9J7APU0"/>